<dbReference type="SMART" id="SM00382">
    <property type="entry name" value="AAA"/>
    <property type="match status" value="1"/>
</dbReference>
<dbReference type="Pfam" id="PF00005">
    <property type="entry name" value="ABC_tran"/>
    <property type="match status" value="1"/>
</dbReference>
<dbReference type="PROSITE" id="PS50893">
    <property type="entry name" value="ABC_TRANSPORTER_2"/>
    <property type="match status" value="1"/>
</dbReference>
<dbReference type="InterPro" id="IPR051120">
    <property type="entry name" value="ABC_AA/LPS_Transport"/>
</dbReference>
<evidence type="ECO:0000256" key="2">
    <source>
        <dbReference type="ARBA" id="ARBA00022741"/>
    </source>
</evidence>
<dbReference type="PANTHER" id="PTHR45772:SF2">
    <property type="entry name" value="ABC TRANSPORTER ATP-BINDING PROTEIN"/>
    <property type="match status" value="1"/>
</dbReference>
<comment type="function">
    <text evidence="4">Involved in beta-(1--&gt;2)glucan export. Transmembrane domains (TMD) form a pore in the inner membrane and the ATP-binding domain (NBD) is responsible for energy generation.</text>
</comment>
<comment type="caution">
    <text evidence="6">The sequence shown here is derived from an EMBL/GenBank/DDBJ whole genome shotgun (WGS) entry which is preliminary data.</text>
</comment>
<dbReference type="EMBL" id="QRGO01000001">
    <property type="protein sequence ID" value="RDV04371.1"/>
    <property type="molecule type" value="Genomic_DNA"/>
</dbReference>
<gene>
    <name evidence="6" type="ORF">DXH78_07160</name>
</gene>
<dbReference type="OrthoDB" id="9806149at2"/>
<evidence type="ECO:0000256" key="3">
    <source>
        <dbReference type="ARBA" id="ARBA00022840"/>
    </source>
</evidence>
<dbReference type="GO" id="GO:0016887">
    <property type="term" value="F:ATP hydrolysis activity"/>
    <property type="evidence" value="ECO:0007669"/>
    <property type="project" value="InterPro"/>
</dbReference>
<feature type="domain" description="ABC transporter" evidence="5">
    <location>
        <begin position="23"/>
        <end position="264"/>
    </location>
</feature>
<evidence type="ECO:0000256" key="1">
    <source>
        <dbReference type="ARBA" id="ARBA00022448"/>
    </source>
</evidence>
<dbReference type="GO" id="GO:0005524">
    <property type="term" value="F:ATP binding"/>
    <property type="evidence" value="ECO:0007669"/>
    <property type="project" value="UniProtKB-KW"/>
</dbReference>
<dbReference type="InterPro" id="IPR003439">
    <property type="entry name" value="ABC_transporter-like_ATP-bd"/>
</dbReference>
<dbReference type="AlphaFoldDB" id="A0A371BAI9"/>
<evidence type="ECO:0000313" key="7">
    <source>
        <dbReference type="Proteomes" id="UP000263993"/>
    </source>
</evidence>
<evidence type="ECO:0000256" key="4">
    <source>
        <dbReference type="ARBA" id="ARBA00024722"/>
    </source>
</evidence>
<dbReference type="InterPro" id="IPR003593">
    <property type="entry name" value="AAA+_ATPase"/>
</dbReference>
<dbReference type="Gene3D" id="3.40.50.300">
    <property type="entry name" value="P-loop containing nucleotide triphosphate hydrolases"/>
    <property type="match status" value="1"/>
</dbReference>
<name>A0A371BAI9_9BRAD</name>
<dbReference type="InterPro" id="IPR027417">
    <property type="entry name" value="P-loop_NTPase"/>
</dbReference>
<protein>
    <submittedName>
        <fullName evidence="6">ABC transporter ATP-binding protein</fullName>
    </submittedName>
</protein>
<dbReference type="Pfam" id="PF12399">
    <property type="entry name" value="BCA_ABC_TP_C"/>
    <property type="match status" value="1"/>
</dbReference>
<dbReference type="SUPFAM" id="SSF52540">
    <property type="entry name" value="P-loop containing nucleoside triphosphate hydrolases"/>
    <property type="match status" value="1"/>
</dbReference>
<dbReference type="InterPro" id="IPR032823">
    <property type="entry name" value="BCA_ABC_TP_C"/>
</dbReference>
<keyword evidence="2" id="KW-0547">Nucleotide-binding</keyword>
<evidence type="ECO:0000313" key="6">
    <source>
        <dbReference type="EMBL" id="RDV04371.1"/>
    </source>
</evidence>
<keyword evidence="1" id="KW-0813">Transport</keyword>
<dbReference type="RefSeq" id="WP_115516397.1">
    <property type="nucleotide sequence ID" value="NZ_QRGO01000001.1"/>
</dbReference>
<evidence type="ECO:0000259" key="5">
    <source>
        <dbReference type="PROSITE" id="PS50893"/>
    </source>
</evidence>
<keyword evidence="7" id="KW-1185">Reference proteome</keyword>
<dbReference type="CDD" id="cd03219">
    <property type="entry name" value="ABC_Mj1267_LivG_branched"/>
    <property type="match status" value="1"/>
</dbReference>
<accession>A0A371BAI9</accession>
<dbReference type="PANTHER" id="PTHR45772">
    <property type="entry name" value="CONSERVED COMPONENT OF ABC TRANSPORTER FOR NATURAL AMINO ACIDS-RELATED"/>
    <property type="match status" value="1"/>
</dbReference>
<dbReference type="Proteomes" id="UP000263993">
    <property type="component" value="Unassembled WGS sequence"/>
</dbReference>
<keyword evidence="3 6" id="KW-0067">ATP-binding</keyword>
<dbReference type="GO" id="GO:0005886">
    <property type="term" value="C:plasma membrane"/>
    <property type="evidence" value="ECO:0007669"/>
    <property type="project" value="TreeGrafter"/>
</dbReference>
<reference evidence="7" key="1">
    <citation type="submission" date="2018-08" db="EMBL/GenBank/DDBJ databases">
        <authorList>
            <person name="Kim S.-J."/>
            <person name="Jung G.-Y."/>
        </authorList>
    </citation>
    <scope>NUCLEOTIDE SEQUENCE [LARGE SCALE GENOMIC DNA]</scope>
    <source>
        <strain evidence="7">GY_H</strain>
    </source>
</reference>
<organism evidence="6 7">
    <name type="scientific">Undibacter mobilis</name>
    <dbReference type="NCBI Taxonomy" id="2292256"/>
    <lineage>
        <taxon>Bacteria</taxon>
        <taxon>Pseudomonadati</taxon>
        <taxon>Pseudomonadota</taxon>
        <taxon>Alphaproteobacteria</taxon>
        <taxon>Hyphomicrobiales</taxon>
        <taxon>Nitrobacteraceae</taxon>
        <taxon>Undibacter</taxon>
    </lineage>
</organism>
<proteinExistence type="predicted"/>
<sequence length="268" mass="28609">MTAQTGTVAPSHKGAIAKGTIALSTRGVQKSFGSLVVARDIDIDLPVGARYALIGPNGAGKTTLINLMTGMLVPNAGQITLGGEDVTAMKPQDRVKRGLARTFQINTLFAGLNPLEAVTLAVCERRGIAGRFWQNIAGNKDAIEEAYEILAKLKLGDACYQTTRELPYGRQRLLEIALALATKPKVLLLDEPAAGVPHEESGEIFEVVAGLSDELTLLFIEHDMHVVFRFATHIIVLVGGAIFTQGSPAEISSDPGVREVYLGTRKHG</sequence>